<sequence>MIALADIAEAVIVVAETTTEGHTIEVEANHYRVEAETSEESTTETTEKETLEIENVNSETEILETETPEIESVTTGK</sequence>
<protein>
    <submittedName>
        <fullName evidence="1">Uncharacterized protein</fullName>
    </submittedName>
</protein>
<reference evidence="2" key="1">
    <citation type="journal article" date="2015" name="BMC Genomics">
        <title>Draft genome of a commonly misdiagnosed multidrug resistant pathogen Candida auris.</title>
        <authorList>
            <person name="Chatterjee S."/>
            <person name="Alampalli S.V."/>
            <person name="Nageshan R.K."/>
            <person name="Chettiar S.T."/>
            <person name="Joshi S."/>
            <person name="Tatu U.S."/>
        </authorList>
    </citation>
    <scope>NUCLEOTIDE SEQUENCE [LARGE SCALE GENOMIC DNA]</scope>
    <source>
        <strain evidence="2">6684</strain>
    </source>
</reference>
<comment type="caution">
    <text evidence="1">The sequence shown here is derived from an EMBL/GenBank/DDBJ whole genome shotgun (WGS) entry which is preliminary data.</text>
</comment>
<dbReference type="EMBL" id="LGST01000041">
    <property type="protein sequence ID" value="KND97737.1"/>
    <property type="molecule type" value="Genomic_DNA"/>
</dbReference>
<organism evidence="1 2">
    <name type="scientific">Candidozyma auris</name>
    <name type="common">Yeast</name>
    <name type="synonym">Candida auris</name>
    <dbReference type="NCBI Taxonomy" id="498019"/>
    <lineage>
        <taxon>Eukaryota</taxon>
        <taxon>Fungi</taxon>
        <taxon>Dikarya</taxon>
        <taxon>Ascomycota</taxon>
        <taxon>Saccharomycotina</taxon>
        <taxon>Pichiomycetes</taxon>
        <taxon>Metschnikowiaceae</taxon>
        <taxon>Candidozyma</taxon>
    </lineage>
</organism>
<accession>A0A0L0NU65</accession>
<dbReference type="VEuPathDB" id="FungiDB:QG37_06147"/>
<proteinExistence type="predicted"/>
<evidence type="ECO:0000313" key="2">
    <source>
        <dbReference type="Proteomes" id="UP000037122"/>
    </source>
</evidence>
<dbReference type="Proteomes" id="UP000037122">
    <property type="component" value="Unassembled WGS sequence"/>
</dbReference>
<gene>
    <name evidence="1" type="ORF">QG37_06147</name>
</gene>
<evidence type="ECO:0000313" key="1">
    <source>
        <dbReference type="EMBL" id="KND97737.1"/>
    </source>
</evidence>
<dbReference type="AlphaFoldDB" id="A0A0L0NU65"/>
<name>A0A0L0NU65_CANAR</name>